<protein>
    <submittedName>
        <fullName evidence="5">Rubrerythrin-2</fullName>
        <ecNumber evidence="5">1.11.1.1</ecNumber>
    </submittedName>
</protein>
<dbReference type="AlphaFoldDB" id="A0A1S1V657"/>
<comment type="cofactor">
    <cofactor evidence="1">
        <name>Fe(3+)</name>
        <dbReference type="ChEBI" id="CHEBI:29034"/>
    </cofactor>
</comment>
<dbReference type="GO" id="GO:0016692">
    <property type="term" value="F:NADH peroxidase activity"/>
    <property type="evidence" value="ECO:0007669"/>
    <property type="project" value="UniProtKB-EC"/>
</dbReference>
<dbReference type="OrthoDB" id="9799749at2"/>
<dbReference type="InterPro" id="IPR009078">
    <property type="entry name" value="Ferritin-like_SF"/>
</dbReference>
<dbReference type="PROSITE" id="PS50905">
    <property type="entry name" value="FERRITIN_LIKE"/>
    <property type="match status" value="1"/>
</dbReference>
<reference evidence="5 6" key="1">
    <citation type="submission" date="2016-09" db="EMBL/GenBank/DDBJ databases">
        <title>Genome sequence of Eubacterium angustum.</title>
        <authorList>
            <person name="Poehlein A."/>
            <person name="Daniel R."/>
        </authorList>
    </citation>
    <scope>NUCLEOTIDE SEQUENCE [LARGE SCALE GENOMIC DNA]</scope>
    <source>
        <strain evidence="5 6">DSM 1989</strain>
    </source>
</reference>
<accession>A0A1S1V657</accession>
<dbReference type="SUPFAM" id="SSF57802">
    <property type="entry name" value="Rubredoxin-like"/>
    <property type="match status" value="1"/>
</dbReference>
<keyword evidence="6" id="KW-1185">Reference proteome</keyword>
<organism evidence="5 6">
    <name type="scientific">Andreesenia angusta</name>
    <dbReference type="NCBI Taxonomy" id="39480"/>
    <lineage>
        <taxon>Bacteria</taxon>
        <taxon>Bacillati</taxon>
        <taxon>Bacillota</taxon>
        <taxon>Tissierellia</taxon>
        <taxon>Tissierellales</taxon>
        <taxon>Gottschalkiaceae</taxon>
        <taxon>Andreesenia</taxon>
    </lineage>
</organism>
<dbReference type="RefSeq" id="WP_071063376.1">
    <property type="nucleotide sequence ID" value="NZ_MKIE01000005.1"/>
</dbReference>
<evidence type="ECO:0000313" key="5">
    <source>
        <dbReference type="EMBL" id="OHW62123.1"/>
    </source>
</evidence>
<dbReference type="InterPro" id="IPR048574">
    <property type="entry name" value="RUBY_RBDX"/>
</dbReference>
<dbReference type="STRING" id="39480.EUAN_15710"/>
<dbReference type="PANTHER" id="PTHR33746">
    <property type="entry name" value="RUBRERYTHRIN"/>
    <property type="match status" value="1"/>
</dbReference>
<evidence type="ECO:0000259" key="4">
    <source>
        <dbReference type="PROSITE" id="PS50905"/>
    </source>
</evidence>
<dbReference type="Pfam" id="PF21349">
    <property type="entry name" value="RUBY_RBDX"/>
    <property type="match status" value="1"/>
</dbReference>
<dbReference type="Gene3D" id="1.20.1260.10">
    <property type="match status" value="1"/>
</dbReference>
<feature type="domain" description="Ferritin-like diiron" evidence="4">
    <location>
        <begin position="1"/>
        <end position="143"/>
    </location>
</feature>
<dbReference type="EMBL" id="MKIE01000005">
    <property type="protein sequence ID" value="OHW62123.1"/>
    <property type="molecule type" value="Genomic_DNA"/>
</dbReference>
<evidence type="ECO:0000256" key="3">
    <source>
        <dbReference type="ARBA" id="ARBA00022982"/>
    </source>
</evidence>
<sequence length="181" mass="20115">MNNNVAENMRSAFGGESQARMRYQIWGEIAKKDGFPVVETVFNAISYAESIHAKSHFNVIKDVKGDFEVSSMAGFGIGSTSENLKAAADGEKWEVTVMYPEFLENAESADEKKAVNSIKWAMAAEQTHEKMYLEAKSFVDQGKDAEFSNIHICEVCGYAAHGDMLDSCPICNVKSDKFRIF</sequence>
<keyword evidence="5" id="KW-0560">Oxidoreductase</keyword>
<dbReference type="Proteomes" id="UP000180254">
    <property type="component" value="Unassembled WGS sequence"/>
</dbReference>
<comment type="caution">
    <text evidence="5">The sequence shown here is derived from an EMBL/GenBank/DDBJ whole genome shotgun (WGS) entry which is preliminary data.</text>
</comment>
<evidence type="ECO:0000256" key="2">
    <source>
        <dbReference type="ARBA" id="ARBA00022448"/>
    </source>
</evidence>
<dbReference type="InterPro" id="IPR052753">
    <property type="entry name" value="Rbr2/Nigerythrin"/>
</dbReference>
<dbReference type="Gene3D" id="2.20.28.10">
    <property type="match status" value="1"/>
</dbReference>
<dbReference type="InterPro" id="IPR009040">
    <property type="entry name" value="Ferritin-like_diiron"/>
</dbReference>
<dbReference type="EC" id="1.11.1.1" evidence="5"/>
<evidence type="ECO:0000313" key="6">
    <source>
        <dbReference type="Proteomes" id="UP000180254"/>
    </source>
</evidence>
<keyword evidence="3" id="KW-0249">Electron transport</keyword>
<proteinExistence type="predicted"/>
<name>A0A1S1V657_9FIRM</name>
<dbReference type="Pfam" id="PF02915">
    <property type="entry name" value="Rubrerythrin"/>
    <property type="match status" value="1"/>
</dbReference>
<dbReference type="SUPFAM" id="SSF47240">
    <property type="entry name" value="Ferritin-like"/>
    <property type="match status" value="1"/>
</dbReference>
<dbReference type="PANTHER" id="PTHR33746:SF4">
    <property type="entry name" value="RUBRERYTHRIN"/>
    <property type="match status" value="1"/>
</dbReference>
<keyword evidence="2" id="KW-0813">Transport</keyword>
<dbReference type="GO" id="GO:0046872">
    <property type="term" value="F:metal ion binding"/>
    <property type="evidence" value="ECO:0007669"/>
    <property type="project" value="InterPro"/>
</dbReference>
<evidence type="ECO:0000256" key="1">
    <source>
        <dbReference type="ARBA" id="ARBA00001965"/>
    </source>
</evidence>
<dbReference type="InterPro" id="IPR003251">
    <property type="entry name" value="Rr_diiron-bd_dom"/>
</dbReference>
<keyword evidence="5" id="KW-0575">Peroxidase</keyword>
<dbReference type="InterPro" id="IPR012347">
    <property type="entry name" value="Ferritin-like"/>
</dbReference>
<gene>
    <name evidence="5" type="primary">rbr2</name>
    <name evidence="5" type="ORF">EUAN_15710</name>
</gene>
<dbReference type="CDD" id="cd01041">
    <property type="entry name" value="Rubrerythrin"/>
    <property type="match status" value="1"/>
</dbReference>